<dbReference type="Pfam" id="PF10180">
    <property type="entry name" value="WKF"/>
    <property type="match status" value="1"/>
</dbReference>
<feature type="region of interest" description="Disordered" evidence="1">
    <location>
        <begin position="299"/>
        <end position="440"/>
    </location>
</feature>
<feature type="domain" description="WKF" evidence="2">
    <location>
        <begin position="150"/>
        <end position="212"/>
    </location>
</feature>
<evidence type="ECO:0000259" key="2">
    <source>
        <dbReference type="Pfam" id="PF10180"/>
    </source>
</evidence>
<feature type="compositionally biased region" description="Basic and acidic residues" evidence="1">
    <location>
        <begin position="105"/>
        <end position="121"/>
    </location>
</feature>
<evidence type="ECO:0000313" key="4">
    <source>
        <dbReference type="Proteomes" id="UP001172102"/>
    </source>
</evidence>
<keyword evidence="4" id="KW-1185">Reference proteome</keyword>
<proteinExistence type="predicted"/>
<feature type="compositionally biased region" description="Low complexity" evidence="1">
    <location>
        <begin position="303"/>
        <end position="330"/>
    </location>
</feature>
<dbReference type="PANTHER" id="PTHR22306">
    <property type="entry name" value="CHROMOSOME 7 OPEN READING FRAME 50"/>
    <property type="match status" value="1"/>
</dbReference>
<accession>A0AA40ARZ9</accession>
<evidence type="ECO:0000256" key="1">
    <source>
        <dbReference type="SAM" id="MobiDB-lite"/>
    </source>
</evidence>
<evidence type="ECO:0000313" key="3">
    <source>
        <dbReference type="EMBL" id="KAK0720931.1"/>
    </source>
</evidence>
<feature type="compositionally biased region" description="Acidic residues" evidence="1">
    <location>
        <begin position="389"/>
        <end position="398"/>
    </location>
</feature>
<organism evidence="3 4">
    <name type="scientific">Lasiosphaeris hirsuta</name>
    <dbReference type="NCBI Taxonomy" id="260670"/>
    <lineage>
        <taxon>Eukaryota</taxon>
        <taxon>Fungi</taxon>
        <taxon>Dikarya</taxon>
        <taxon>Ascomycota</taxon>
        <taxon>Pezizomycotina</taxon>
        <taxon>Sordariomycetes</taxon>
        <taxon>Sordariomycetidae</taxon>
        <taxon>Sordariales</taxon>
        <taxon>Lasiosphaeriaceae</taxon>
        <taxon>Lasiosphaeris</taxon>
    </lineage>
</organism>
<dbReference type="InterPro" id="IPR019327">
    <property type="entry name" value="WKF"/>
</dbReference>
<feature type="region of interest" description="Disordered" evidence="1">
    <location>
        <begin position="40"/>
        <end position="141"/>
    </location>
</feature>
<dbReference type="Proteomes" id="UP001172102">
    <property type="component" value="Unassembled WGS sequence"/>
</dbReference>
<gene>
    <name evidence="3" type="ORF">B0H67DRAFT_577724</name>
</gene>
<feature type="compositionally biased region" description="Acidic residues" evidence="1">
    <location>
        <begin position="416"/>
        <end position="440"/>
    </location>
</feature>
<dbReference type="EMBL" id="JAUKUA010000003">
    <property type="protein sequence ID" value="KAK0720931.1"/>
    <property type="molecule type" value="Genomic_DNA"/>
</dbReference>
<feature type="compositionally biased region" description="Basic residues" evidence="1">
    <location>
        <begin position="122"/>
        <end position="131"/>
    </location>
</feature>
<reference evidence="3" key="1">
    <citation type="submission" date="2023-06" db="EMBL/GenBank/DDBJ databases">
        <title>Genome-scale phylogeny and comparative genomics of the fungal order Sordariales.</title>
        <authorList>
            <consortium name="Lawrence Berkeley National Laboratory"/>
            <person name="Hensen N."/>
            <person name="Bonometti L."/>
            <person name="Westerberg I."/>
            <person name="Brannstrom I.O."/>
            <person name="Guillou S."/>
            <person name="Cros-Aarteil S."/>
            <person name="Calhoun S."/>
            <person name="Haridas S."/>
            <person name="Kuo A."/>
            <person name="Mondo S."/>
            <person name="Pangilinan J."/>
            <person name="Riley R."/>
            <person name="Labutti K."/>
            <person name="Andreopoulos B."/>
            <person name="Lipzen A."/>
            <person name="Chen C."/>
            <person name="Yanf M."/>
            <person name="Daum C."/>
            <person name="Ng V."/>
            <person name="Clum A."/>
            <person name="Steindorff A."/>
            <person name="Ohm R."/>
            <person name="Martin F."/>
            <person name="Silar P."/>
            <person name="Natvig D."/>
            <person name="Lalanne C."/>
            <person name="Gautier V."/>
            <person name="Ament-Velasquez S.L."/>
            <person name="Kruys A."/>
            <person name="Hutchinson M.I."/>
            <person name="Powell A.J."/>
            <person name="Barry K."/>
            <person name="Miller A.N."/>
            <person name="Grigoriev I.V."/>
            <person name="Debuchy R."/>
            <person name="Gladieux P."/>
            <person name="Thoren M.H."/>
            <person name="Johannesson H."/>
        </authorList>
    </citation>
    <scope>NUCLEOTIDE SEQUENCE</scope>
    <source>
        <strain evidence="3">SMH4607-1</strain>
    </source>
</reference>
<protein>
    <recommendedName>
        <fullName evidence="2">WKF domain-containing protein</fullName>
    </recommendedName>
</protein>
<feature type="compositionally biased region" description="Polar residues" evidence="1">
    <location>
        <begin position="59"/>
        <end position="72"/>
    </location>
</feature>
<dbReference type="AlphaFoldDB" id="A0AA40ARZ9"/>
<feature type="compositionally biased region" description="Acidic residues" evidence="1">
    <location>
        <begin position="369"/>
        <end position="381"/>
    </location>
</feature>
<sequence length="440" mass="47468">MSYHSAPAQRVPAWKRLGLKLSGPASGENPIAADGAIANSSAVNDSPAGAFKRKLPLSASHSPNTSYANTPNKRFRTDDHTPGSYANGRGTPLSEGRHKSVSFADDTKVRSATDKTPDAEKKKPKKPKKKKEAPAVAPPKPDFDLTPALEYLRQWHTARAEWKFNKNHQTLLIKNLFESEKIPSADTPAFYLYIRELKGGVRSRLREAAEEIKKKDMEQGADAFTGEDKADKQKTYEELVRAFVKQQQERRRAAEGSNSANGNGKRSFDEVELVLRASANPEVRDRILKRIRAGMVLEELSDSESTASAETTTTSSSSSSGQEPPSRSPAVPAPAPAPVPAPATRNGATQPAKRQRLRNMRTARADLDSSSDSDSSDDDDSSSSSSSSSDDDSEDEEMVQAPTAETSSSSSSSSESESESGEADEESGDGSDSSDDSDEE</sequence>
<name>A0AA40ARZ9_9PEZI</name>
<comment type="caution">
    <text evidence="3">The sequence shown here is derived from an EMBL/GenBank/DDBJ whole genome shotgun (WGS) entry which is preliminary data.</text>
</comment>
<feature type="compositionally biased region" description="Pro residues" evidence="1">
    <location>
        <begin position="331"/>
        <end position="341"/>
    </location>
</feature>
<dbReference type="PANTHER" id="PTHR22306:SF2">
    <property type="entry name" value="CHROMOSOME 7 OPEN READING FRAME 50"/>
    <property type="match status" value="1"/>
</dbReference>